<keyword evidence="2" id="KW-1185">Reference proteome</keyword>
<dbReference type="Proteomes" id="UP001642464">
    <property type="component" value="Unassembled WGS sequence"/>
</dbReference>
<protein>
    <submittedName>
        <fullName evidence="1">Uncharacterized protein</fullName>
    </submittedName>
</protein>
<proteinExistence type="predicted"/>
<organism evidence="1 2">
    <name type="scientific">Durusdinium trenchii</name>
    <dbReference type="NCBI Taxonomy" id="1381693"/>
    <lineage>
        <taxon>Eukaryota</taxon>
        <taxon>Sar</taxon>
        <taxon>Alveolata</taxon>
        <taxon>Dinophyceae</taxon>
        <taxon>Suessiales</taxon>
        <taxon>Symbiodiniaceae</taxon>
        <taxon>Durusdinium</taxon>
    </lineage>
</organism>
<sequence>MKQKVGVKYCYQHPQRGWYCSLVPLGKTYKTESALIKALKGTKPGREHVAKYTKKQEKAQHCGTEALIHRTRCLAKYTLTGKRQWFPADVHSRKLQLKKQLSRQMFKSDPALHFLSILLRMAPWKDALAHAWESRARRAETRTSLIRGCLQDSAEAINRLPV</sequence>
<comment type="caution">
    <text evidence="1">The sequence shown here is derived from an EMBL/GenBank/DDBJ whole genome shotgun (WGS) entry which is preliminary data.</text>
</comment>
<evidence type="ECO:0000313" key="2">
    <source>
        <dbReference type="Proteomes" id="UP001642464"/>
    </source>
</evidence>
<reference evidence="1 2" key="1">
    <citation type="submission" date="2024-02" db="EMBL/GenBank/DDBJ databases">
        <authorList>
            <person name="Chen Y."/>
            <person name="Shah S."/>
            <person name="Dougan E. K."/>
            <person name="Thang M."/>
            <person name="Chan C."/>
        </authorList>
    </citation>
    <scope>NUCLEOTIDE SEQUENCE [LARGE SCALE GENOMIC DNA]</scope>
</reference>
<accession>A0ABP0IYD8</accession>
<evidence type="ECO:0000313" key="1">
    <source>
        <dbReference type="EMBL" id="CAK9007093.1"/>
    </source>
</evidence>
<dbReference type="EMBL" id="CAXAMM010005399">
    <property type="protein sequence ID" value="CAK9007093.1"/>
    <property type="molecule type" value="Genomic_DNA"/>
</dbReference>
<feature type="non-terminal residue" evidence="1">
    <location>
        <position position="162"/>
    </location>
</feature>
<name>A0ABP0IYD8_9DINO</name>
<gene>
    <name evidence="1" type="ORF">SCF082_LOCUS9315</name>
</gene>